<reference evidence="2 3" key="1">
    <citation type="journal article" date="2014" name="J. Biotechnol.">
        <title>Complete genome sequence of the actinobacterium Amycolatopsis japonica MG417-CF17(T) (=DSM 44213T) producing (S,S)-N,N'-ethylenediaminedisuccinic acid.</title>
        <authorList>
            <person name="Stegmann E."/>
            <person name="Albersmeier A."/>
            <person name="Spohn M."/>
            <person name="Gert H."/>
            <person name="Weber T."/>
            <person name="Wohlleben W."/>
            <person name="Kalinowski J."/>
            <person name="Ruckert C."/>
        </authorList>
    </citation>
    <scope>NUCLEOTIDE SEQUENCE [LARGE SCALE GENOMIC DNA]</scope>
    <source>
        <strain evidence="3">MG417-CF17 (DSM 44213)</strain>
        <plasmid evidence="2">pAmyja1</plasmid>
    </source>
</reference>
<accession>A0A075V9S9</accession>
<evidence type="ECO:0000256" key="1">
    <source>
        <dbReference type="SAM" id="MobiDB-lite"/>
    </source>
</evidence>
<name>A0A075V9S9_9PSEU</name>
<dbReference type="EMBL" id="CP008954">
    <property type="protein sequence ID" value="AIG81284.1"/>
    <property type="molecule type" value="Genomic_DNA"/>
</dbReference>
<keyword evidence="3" id="KW-1185">Reference proteome</keyword>
<dbReference type="RefSeq" id="WP_158509824.1">
    <property type="nucleotide sequence ID" value="NZ_CP008954.1"/>
</dbReference>
<organism evidence="2 3">
    <name type="scientific">Amycolatopsis japonica</name>
    <dbReference type="NCBI Taxonomy" id="208439"/>
    <lineage>
        <taxon>Bacteria</taxon>
        <taxon>Bacillati</taxon>
        <taxon>Actinomycetota</taxon>
        <taxon>Actinomycetes</taxon>
        <taxon>Pseudonocardiales</taxon>
        <taxon>Pseudonocardiaceae</taxon>
        <taxon>Amycolatopsis</taxon>
        <taxon>Amycolatopsis japonica group</taxon>
    </lineage>
</organism>
<evidence type="ECO:0000313" key="3">
    <source>
        <dbReference type="Proteomes" id="UP000028492"/>
    </source>
</evidence>
<feature type="region of interest" description="Disordered" evidence="1">
    <location>
        <begin position="97"/>
        <end position="118"/>
    </location>
</feature>
<dbReference type="HOGENOM" id="CLU_2068166_0_0_11"/>
<sequence>MNVDPSAIQAAIRENQGAASFAPPPGWAAPNIAEPVRDKPAAARFCTDGHRLRFPTERAALARLAEIQDRPADPDRLYNPVRVRDCRKCGGFHLTSNPGKAWRSGKTPRTIRSARRQR</sequence>
<proteinExistence type="predicted"/>
<keyword evidence="2" id="KW-0614">Plasmid</keyword>
<geneLocation type="plasmid" evidence="2 3">
    <name>pAmyja1</name>
</geneLocation>
<protein>
    <submittedName>
        <fullName evidence="2">Uncharacterized protein</fullName>
    </submittedName>
</protein>
<dbReference type="Proteomes" id="UP000028492">
    <property type="component" value="Plasmid pAmyja1"/>
</dbReference>
<gene>
    <name evidence="2" type="ORF">AJAP_42585</name>
</gene>
<dbReference type="KEGG" id="aja:AJAP_42585"/>
<evidence type="ECO:0000313" key="2">
    <source>
        <dbReference type="EMBL" id="AIG81284.1"/>
    </source>
</evidence>
<dbReference type="AlphaFoldDB" id="A0A075V9S9"/>